<dbReference type="Pfam" id="PF00076">
    <property type="entry name" value="RRM_1"/>
    <property type="match status" value="1"/>
</dbReference>
<dbReference type="SUPFAM" id="SSF54928">
    <property type="entry name" value="RNA-binding domain, RBD"/>
    <property type="match status" value="1"/>
</dbReference>
<feature type="domain" description="RRM" evidence="1">
    <location>
        <begin position="1"/>
        <end position="79"/>
    </location>
</feature>
<gene>
    <name evidence="2" type="ORF">LCGC14_2502330</name>
</gene>
<evidence type="ECO:0000313" key="2">
    <source>
        <dbReference type="EMBL" id="KKL15764.1"/>
    </source>
</evidence>
<reference evidence="2" key="1">
    <citation type="journal article" date="2015" name="Nature">
        <title>Complex archaea that bridge the gap between prokaryotes and eukaryotes.</title>
        <authorList>
            <person name="Spang A."/>
            <person name="Saw J.H."/>
            <person name="Jorgensen S.L."/>
            <person name="Zaremba-Niedzwiedzka K."/>
            <person name="Martijn J."/>
            <person name="Lind A.E."/>
            <person name="van Eijk R."/>
            <person name="Schleper C."/>
            <person name="Guy L."/>
            <person name="Ettema T.J."/>
        </authorList>
    </citation>
    <scope>NUCLEOTIDE SEQUENCE</scope>
</reference>
<dbReference type="PANTHER" id="PTHR15241">
    <property type="entry name" value="TRANSFORMER-2-RELATED"/>
    <property type="match status" value="1"/>
</dbReference>
<dbReference type="InterPro" id="IPR000504">
    <property type="entry name" value="RRM_dom"/>
</dbReference>
<comment type="caution">
    <text evidence="2">The sequence shown here is derived from an EMBL/GenBank/DDBJ whole genome shotgun (WGS) entry which is preliminary data.</text>
</comment>
<protein>
    <recommendedName>
        <fullName evidence="1">RRM domain-containing protein</fullName>
    </recommendedName>
</protein>
<dbReference type="SMART" id="SM00360">
    <property type="entry name" value="RRM"/>
    <property type="match status" value="1"/>
</dbReference>
<organism evidence="2">
    <name type="scientific">marine sediment metagenome</name>
    <dbReference type="NCBI Taxonomy" id="412755"/>
    <lineage>
        <taxon>unclassified sequences</taxon>
        <taxon>metagenomes</taxon>
        <taxon>ecological metagenomes</taxon>
    </lineage>
</organism>
<proteinExistence type="predicted"/>
<accession>A0A0F9B1I7</accession>
<dbReference type="Gene3D" id="3.30.70.330">
    <property type="match status" value="1"/>
</dbReference>
<dbReference type="PROSITE" id="PS50102">
    <property type="entry name" value="RRM"/>
    <property type="match status" value="1"/>
</dbReference>
<dbReference type="InterPro" id="IPR035979">
    <property type="entry name" value="RBD_domain_sf"/>
</dbReference>
<dbReference type="InterPro" id="IPR012677">
    <property type="entry name" value="Nucleotide-bd_a/b_plait_sf"/>
</dbReference>
<name>A0A0F9B1I7_9ZZZZ</name>
<dbReference type="EMBL" id="LAZR01039938">
    <property type="protein sequence ID" value="KKL15764.1"/>
    <property type="molecule type" value="Genomic_DNA"/>
</dbReference>
<evidence type="ECO:0000259" key="1">
    <source>
        <dbReference type="PROSITE" id="PS50102"/>
    </source>
</evidence>
<dbReference type="GO" id="GO:0003723">
    <property type="term" value="F:RNA binding"/>
    <property type="evidence" value="ECO:0007669"/>
    <property type="project" value="InterPro"/>
</dbReference>
<sequence>MNIYVGNLSLEVREEELRREFMAFGEVISVNIMNDKYIGSGQLRGYGFVDMTSKSEGEAAIAALNEKPLRHMMINVIEALPLSDHKDKGYLHSIRPSHLSGRVRERRY</sequence>
<dbReference type="AlphaFoldDB" id="A0A0F9B1I7"/>
<dbReference type="PANTHER" id="PTHR15241:SF304">
    <property type="entry name" value="RRM DOMAIN-CONTAINING PROTEIN"/>
    <property type="match status" value="1"/>
</dbReference>